<accession>A0ABY6U1V8</accession>
<evidence type="ECO:0000256" key="1">
    <source>
        <dbReference type="ARBA" id="ARBA00006484"/>
    </source>
</evidence>
<evidence type="ECO:0008006" key="6">
    <source>
        <dbReference type="Google" id="ProtNLM"/>
    </source>
</evidence>
<evidence type="ECO:0000256" key="2">
    <source>
        <dbReference type="ARBA" id="ARBA00022857"/>
    </source>
</evidence>
<gene>
    <name evidence="4" type="ORF">CLO192961_LOCUS143234</name>
</gene>
<reference evidence="4 5" key="1">
    <citation type="submission" date="2019-06" db="EMBL/GenBank/DDBJ databases">
        <authorList>
            <person name="Broberg M."/>
        </authorList>
    </citation>
    <scope>NUCLEOTIDE SEQUENCE [LARGE SCALE GENOMIC DNA]</scope>
</reference>
<proteinExistence type="inferred from homology"/>
<dbReference type="PANTHER" id="PTHR24320:SF282">
    <property type="entry name" value="WW DOMAIN-CONTAINING OXIDOREDUCTASE"/>
    <property type="match status" value="1"/>
</dbReference>
<dbReference type="Gene3D" id="3.40.50.720">
    <property type="entry name" value="NAD(P)-binding Rossmann-like Domain"/>
    <property type="match status" value="1"/>
</dbReference>
<comment type="caution">
    <text evidence="4">The sequence shown here is derived from an EMBL/GenBank/DDBJ whole genome shotgun (WGS) entry which is preliminary data.</text>
</comment>
<dbReference type="SUPFAM" id="SSF51735">
    <property type="entry name" value="NAD(P)-binding Rossmann-fold domains"/>
    <property type="match status" value="1"/>
</dbReference>
<evidence type="ECO:0000313" key="4">
    <source>
        <dbReference type="EMBL" id="VUC24577.1"/>
    </source>
</evidence>
<name>A0ABY6U1V8_BIOOC</name>
<dbReference type="Pfam" id="PF00106">
    <property type="entry name" value="adh_short"/>
    <property type="match status" value="1"/>
</dbReference>
<dbReference type="InterPro" id="IPR036291">
    <property type="entry name" value="NAD(P)-bd_dom_sf"/>
</dbReference>
<protein>
    <recommendedName>
        <fullName evidence="6">Ketoreductase (KR) domain-containing protein</fullName>
    </recommendedName>
</protein>
<dbReference type="EMBL" id="CABFNS010000720">
    <property type="protein sequence ID" value="VUC24577.1"/>
    <property type="molecule type" value="Genomic_DNA"/>
</dbReference>
<sequence length="349" mass="39100">MAPTWTPDSMPDLKGKVVVPFSTFETNIIIYLSYSKGLGIHTVKHLATHGAKVYCGARSKERFDKAQQQLLEENPSFTRERLIFLKLDLGNIDSVLDAVKEIKAKESSIHILINGAGMVTGRAGNEGEWDEVMAVNHIGHFVLTNGLFPLLKAACAEKDSDVRVVSVASNTPGIFLPKNYEFGLTTSVCLQKVVPYYPWRWQYLYSQVFGMDMVRYSIAKAATILFIKGLQQRVDEDKLPILCLSLNPGGVATDGAEDIMKPLFRPILRVGRLTPDQGSYHSLWAATAREPRQSFEKFKGKYLEPTGIITTQHPVMDNEEQRQGIWDVTTAEVNRYLSSRGLGSLMEWK</sequence>
<dbReference type="Proteomes" id="UP000766486">
    <property type="component" value="Unassembled WGS sequence"/>
</dbReference>
<organism evidence="4 5">
    <name type="scientific">Bionectria ochroleuca</name>
    <name type="common">Gliocladium roseum</name>
    <dbReference type="NCBI Taxonomy" id="29856"/>
    <lineage>
        <taxon>Eukaryota</taxon>
        <taxon>Fungi</taxon>
        <taxon>Dikarya</taxon>
        <taxon>Ascomycota</taxon>
        <taxon>Pezizomycotina</taxon>
        <taxon>Sordariomycetes</taxon>
        <taxon>Hypocreomycetidae</taxon>
        <taxon>Hypocreales</taxon>
        <taxon>Bionectriaceae</taxon>
        <taxon>Clonostachys</taxon>
    </lineage>
</organism>
<keyword evidence="5" id="KW-1185">Reference proteome</keyword>
<evidence type="ECO:0000313" key="5">
    <source>
        <dbReference type="Proteomes" id="UP000766486"/>
    </source>
</evidence>
<keyword evidence="2" id="KW-0521">NADP</keyword>
<keyword evidence="3" id="KW-0560">Oxidoreductase</keyword>
<dbReference type="PANTHER" id="PTHR24320">
    <property type="entry name" value="RETINOL DEHYDROGENASE"/>
    <property type="match status" value="1"/>
</dbReference>
<comment type="similarity">
    <text evidence="1">Belongs to the short-chain dehydrogenases/reductases (SDR) family.</text>
</comment>
<evidence type="ECO:0000256" key="3">
    <source>
        <dbReference type="ARBA" id="ARBA00023002"/>
    </source>
</evidence>
<dbReference type="InterPro" id="IPR002347">
    <property type="entry name" value="SDR_fam"/>
</dbReference>